<gene>
    <name evidence="2" type="ORF">M997_2111</name>
</gene>
<dbReference type="Pfam" id="PF13979">
    <property type="entry name" value="SopA_C"/>
    <property type="match status" value="1"/>
</dbReference>
<feature type="domain" description="E3 ubiquitin-protein ligase SopA-like catalytic" evidence="1">
    <location>
        <begin position="485"/>
        <end position="612"/>
    </location>
</feature>
<dbReference type="GO" id="GO:0016567">
    <property type="term" value="P:protein ubiquitination"/>
    <property type="evidence" value="ECO:0007669"/>
    <property type="project" value="InterPro"/>
</dbReference>
<dbReference type="RefSeq" id="WP_064720067.1">
    <property type="nucleotide sequence ID" value="NZ_LXEV01000023.1"/>
</dbReference>
<protein>
    <recommendedName>
        <fullName evidence="1">E3 ubiquitin-protein ligase SopA-like catalytic domain-containing protein</fullName>
    </recommendedName>
</protein>
<dbReference type="SUPFAM" id="SSF141571">
    <property type="entry name" value="Pentapeptide repeat-like"/>
    <property type="match status" value="1"/>
</dbReference>
<sequence length="612" mass="71791">MNIVFTYLKAHLAKDTTAAVDVADYHPSFKNLAFARRILDIKLTTAEYNFHRKYKKRELNKIKVIKYRMLIKKIDTISQRKTYFDKDLRNGNFEILNKLNHFRIKTNNDFSNSNISNVDLSDIFLDGSKFINSDLSGTKIHINDANFSNAKLDNAEIEFNLGCIDKNFMDKKLIDNSDEKTLFHTLRSIDDKYSDIKIKLVNQLIKDVGYPNNIYVNSNHINSFLNYIFSKEYYLEDKEIRNSVKSLLDKLTLTENDEKYIKPKYVSLYLDMISKFFNDQEKNDFMLEDNGDFIKLMAISLYHDDINIREKSRDLYDKYLKLEKVKPFSEGIKVGNDERVDWDSEGAGNNIILINKDKTMVTSYKELNKMLFADPTKADIQWNSFSLYIKEDEQTINRINLYNLFNKDFKIFKDNYNVFKDSCHVLILHEKFNKLALNFGDYAERFYSAFIGNHILAEDRLIDRDKKEQTKMYGVLNELIDIPENNILMTSLKNEHYQQIYDIFELNGLSNEEKSKYLLCLAIIFVKYSSNDVFGLGNGSPRSLKFYAYALINKANELDKRLMGDDYNDVISDLLVSGNETTETTGLYFRMRAYGEIHCAPIFNEMMPPQWK</sequence>
<dbReference type="Gene3D" id="3.40.1850.10">
    <property type="entry name" value="HECT-like ubiquitin ligase"/>
    <property type="match status" value="1"/>
</dbReference>
<evidence type="ECO:0000313" key="2">
    <source>
        <dbReference type="EMBL" id="OAT46629.1"/>
    </source>
</evidence>
<proteinExistence type="predicted"/>
<evidence type="ECO:0000259" key="1">
    <source>
        <dbReference type="Pfam" id="PF13979"/>
    </source>
</evidence>
<dbReference type="AlphaFoldDB" id="A0AAJ3LTN2"/>
<comment type="caution">
    <text evidence="2">The sequence shown here is derived from an EMBL/GenBank/DDBJ whole genome shotgun (WGS) entry which is preliminary data.</text>
</comment>
<dbReference type="Proteomes" id="UP000078250">
    <property type="component" value="Unassembled WGS sequence"/>
</dbReference>
<dbReference type="GO" id="GO:0004842">
    <property type="term" value="F:ubiquitin-protein transferase activity"/>
    <property type="evidence" value="ECO:0007669"/>
    <property type="project" value="InterPro"/>
</dbReference>
<dbReference type="Gene3D" id="1.25.40.300">
    <property type="entry name" value="Putative secreted effector protein"/>
    <property type="match status" value="1"/>
</dbReference>
<dbReference type="Gene3D" id="1.10.4140.10">
    <property type="entry name" value="effector protein (NleL)"/>
    <property type="match status" value="1"/>
</dbReference>
<dbReference type="InterPro" id="IPR025725">
    <property type="entry name" value="SopA-like_cat"/>
</dbReference>
<name>A0AAJ3LTN2_PROHU</name>
<dbReference type="InterPro" id="IPR001646">
    <property type="entry name" value="5peptide_repeat"/>
</dbReference>
<accession>A0AAJ3LTN2</accession>
<dbReference type="EMBL" id="LXEV01000023">
    <property type="protein sequence ID" value="OAT46629.1"/>
    <property type="molecule type" value="Genomic_DNA"/>
</dbReference>
<organism evidence="2 3">
    <name type="scientific">Proteus hauseri ATCC 700826</name>
    <dbReference type="NCBI Taxonomy" id="1354271"/>
    <lineage>
        <taxon>Bacteria</taxon>
        <taxon>Pseudomonadati</taxon>
        <taxon>Pseudomonadota</taxon>
        <taxon>Gammaproteobacteria</taxon>
        <taxon>Enterobacterales</taxon>
        <taxon>Morganellaceae</taxon>
        <taxon>Proteus</taxon>
    </lineage>
</organism>
<evidence type="ECO:0000313" key="3">
    <source>
        <dbReference type="Proteomes" id="UP000078250"/>
    </source>
</evidence>
<dbReference type="Pfam" id="PF00805">
    <property type="entry name" value="Pentapeptide"/>
    <property type="match status" value="1"/>
</dbReference>
<reference evidence="2 3" key="1">
    <citation type="submission" date="2016-04" db="EMBL/GenBank/DDBJ databases">
        <title>ATOL: Assembling a taxonomically balanced genome-scale reconstruction of the evolutionary history of the Enterobacteriaceae.</title>
        <authorList>
            <person name="Plunkett G.III."/>
            <person name="Neeno-Eckwall E.C."/>
            <person name="Glasner J.D."/>
            <person name="Perna N.T."/>
        </authorList>
    </citation>
    <scope>NUCLEOTIDE SEQUENCE [LARGE SCALE GENOMIC DNA]</scope>
    <source>
        <strain evidence="2 3">ATCC 700826</strain>
    </source>
</reference>
<dbReference type="InterPro" id="IPR038270">
    <property type="entry name" value="SopA-like_catalytic_sf"/>
</dbReference>
<dbReference type="Gene3D" id="2.160.20.80">
    <property type="entry name" value="E3 ubiquitin-protein ligase SopA"/>
    <property type="match status" value="1"/>
</dbReference>
<keyword evidence="3" id="KW-1185">Reference proteome</keyword>